<dbReference type="InterPro" id="IPR036284">
    <property type="entry name" value="GGL_sf"/>
</dbReference>
<dbReference type="InterPro" id="IPR044926">
    <property type="entry name" value="RGS_subdomain_2"/>
</dbReference>
<organism evidence="5 6">
    <name type="scientific">Vicugna pacos</name>
    <name type="common">Alpaca</name>
    <name type="synonym">Lama pacos</name>
    <dbReference type="NCBI Taxonomy" id="30538"/>
    <lineage>
        <taxon>Eukaryota</taxon>
        <taxon>Metazoa</taxon>
        <taxon>Chordata</taxon>
        <taxon>Craniata</taxon>
        <taxon>Vertebrata</taxon>
        <taxon>Euteleostomi</taxon>
        <taxon>Mammalia</taxon>
        <taxon>Eutheria</taxon>
        <taxon>Laurasiatheria</taxon>
        <taxon>Artiodactyla</taxon>
        <taxon>Tylopoda</taxon>
        <taxon>Camelidae</taxon>
        <taxon>Vicugna</taxon>
    </lineage>
</organism>
<accession>A0ABM5BPP7</accession>
<dbReference type="InterPro" id="IPR047016">
    <property type="entry name" value="RGS6/7/9/11"/>
</dbReference>
<dbReference type="PANTHER" id="PTHR45746">
    <property type="entry name" value="LP21163P"/>
    <property type="match status" value="1"/>
</dbReference>
<dbReference type="PROSITE" id="PS50132">
    <property type="entry name" value="RGS"/>
    <property type="match status" value="1"/>
</dbReference>
<dbReference type="InterPro" id="IPR015898">
    <property type="entry name" value="G-protein_gamma-like_dom"/>
</dbReference>
<dbReference type="Gene3D" id="1.10.167.10">
    <property type="entry name" value="Regulator of G-protein Signalling 4, domain 2"/>
    <property type="match status" value="1"/>
</dbReference>
<feature type="compositionally biased region" description="Low complexity" evidence="2">
    <location>
        <begin position="594"/>
        <end position="604"/>
    </location>
</feature>
<dbReference type="PROSITE" id="PS50186">
    <property type="entry name" value="DEP"/>
    <property type="match status" value="1"/>
</dbReference>
<dbReference type="CDD" id="cd00068">
    <property type="entry name" value="GGL"/>
    <property type="match status" value="1"/>
</dbReference>
<dbReference type="SUPFAM" id="SSF48670">
    <property type="entry name" value="Transducin (heterotrimeric G protein), gamma chain"/>
    <property type="match status" value="1"/>
</dbReference>
<dbReference type="PRINTS" id="PR01301">
    <property type="entry name" value="RGSPROTEIN"/>
</dbReference>
<dbReference type="Pfam" id="PF00610">
    <property type="entry name" value="DEP"/>
    <property type="match status" value="1"/>
</dbReference>
<dbReference type="SUPFAM" id="SSF46785">
    <property type="entry name" value="Winged helix' DNA-binding domain"/>
    <property type="match status" value="1"/>
</dbReference>
<dbReference type="SMART" id="SM00224">
    <property type="entry name" value="GGL"/>
    <property type="match status" value="1"/>
</dbReference>
<feature type="compositionally biased region" description="Polar residues" evidence="2">
    <location>
        <begin position="155"/>
        <end position="168"/>
    </location>
</feature>
<dbReference type="SMART" id="SM00315">
    <property type="entry name" value="RGS"/>
    <property type="match status" value="1"/>
</dbReference>
<dbReference type="SMART" id="SM01224">
    <property type="entry name" value="G_gamma"/>
    <property type="match status" value="1"/>
</dbReference>
<dbReference type="InterPro" id="IPR036390">
    <property type="entry name" value="WH_DNA-bd_sf"/>
</dbReference>
<dbReference type="Gene3D" id="4.10.260.10">
    <property type="entry name" value="Transducin (heterotrimeric G protein), gamma chain"/>
    <property type="match status" value="1"/>
</dbReference>
<dbReference type="Pfam" id="PF00631">
    <property type="entry name" value="G-gamma"/>
    <property type="match status" value="1"/>
</dbReference>
<reference evidence="6" key="1">
    <citation type="submission" date="2025-08" db="UniProtKB">
        <authorList>
            <consortium name="RefSeq"/>
        </authorList>
    </citation>
    <scope>IDENTIFICATION</scope>
</reference>
<dbReference type="Gene3D" id="1.10.10.10">
    <property type="entry name" value="Winged helix-like DNA-binding domain superfamily/Winged helix DNA-binding domain"/>
    <property type="match status" value="1"/>
</dbReference>
<evidence type="ECO:0000259" key="3">
    <source>
        <dbReference type="PROSITE" id="PS50132"/>
    </source>
</evidence>
<dbReference type="Pfam" id="PF00615">
    <property type="entry name" value="RGS"/>
    <property type="match status" value="1"/>
</dbReference>
<dbReference type="PANTHER" id="PTHR45746:SF3">
    <property type="entry name" value="REGULATOR OF G-PROTEIN SIGNALING 11"/>
    <property type="match status" value="1"/>
</dbReference>
<evidence type="ECO:0000313" key="5">
    <source>
        <dbReference type="Proteomes" id="UP001652581"/>
    </source>
</evidence>
<name>A0ABM5BPP7_VICPA</name>
<dbReference type="CDD" id="cd04450">
    <property type="entry name" value="DEP_RGS7-like"/>
    <property type="match status" value="1"/>
</dbReference>
<dbReference type="InterPro" id="IPR036305">
    <property type="entry name" value="RGS_sf"/>
</dbReference>
<keyword evidence="5" id="KW-1185">Reference proteome</keyword>
<dbReference type="SUPFAM" id="SSF48097">
    <property type="entry name" value="Regulator of G-protein signaling, RGS"/>
    <property type="match status" value="1"/>
</dbReference>
<dbReference type="InterPro" id="IPR040759">
    <property type="entry name" value="RGS_DHEX"/>
</dbReference>
<keyword evidence="1" id="KW-0734">Signal transduction inhibitor</keyword>
<dbReference type="InterPro" id="IPR000591">
    <property type="entry name" value="DEP_dom"/>
</dbReference>
<evidence type="ECO:0000256" key="1">
    <source>
        <dbReference type="ARBA" id="ARBA00022700"/>
    </source>
</evidence>
<dbReference type="InterPro" id="IPR047017">
    <property type="entry name" value="RGS6/7/9/11_DHEX_sf"/>
</dbReference>
<dbReference type="GeneID" id="102526950"/>
<dbReference type="InterPro" id="IPR036388">
    <property type="entry name" value="WH-like_DNA-bd_sf"/>
</dbReference>
<dbReference type="Pfam" id="PF18148">
    <property type="entry name" value="RGS_DHEX"/>
    <property type="match status" value="2"/>
</dbReference>
<evidence type="ECO:0000256" key="2">
    <source>
        <dbReference type="SAM" id="MobiDB-lite"/>
    </source>
</evidence>
<feature type="domain" description="DEP" evidence="4">
    <location>
        <begin position="32"/>
        <end position="107"/>
    </location>
</feature>
<sequence>MAAGPAPLGGHPRAQRPHLSKMERVVVSMQDPDQGVKMRSQRLLVTVIPHAVTGNDVVEWLIQKYCIAEDEALHLGTLLVQHGYLYPLRDPRRLLLRPDETPYRFQTPYFWMSTLWPAAELDYAIYLAKKNIRKQGALVDHEKVGYHHPSPATPAESSQRNPSPTSGAHSPGSRLIQMHKHTHPIEGVSEGRWGVHPPELGVGKSFPLETLNHPQAHYDQLHRKINHTWDLVVMQAREQLRAAKQRRKGDRLVIACQEQTYWLVNRPPPGVPSVLEQGPERGSCTARQVQMTKTVDFYKREIECCRKALGRTRVKSSVCLEAYLKFSSQRGPHDPLLSGCLPSNPWVTDNDTYWAMNAPSVAVPTKLRVEQWAFSFRELLEDPVGRAHFMDFLQTEFSAENLSFWEACEELRHGGQAQVPALVDAVYQQFLAPGAARWVNIDSRTMERTLEGLGRPHRHVLDDAQLHIYMLMKKDSYPRFLKSDLYKDLLAEAVVPLEMKRRVFPFMWKPRHSSPSLALLPTSTSGEPEAAAEGSSQQADPHKAGGPWTELAEAWHSSLAPSPTFGTDTQSKRHSLVVTSRGHGGAGGCATPTRPHQPSSSVVSQRPQLCHPVGQKWFQPCHPSTNQFWFK</sequence>
<dbReference type="SMART" id="SM00049">
    <property type="entry name" value="DEP"/>
    <property type="match status" value="1"/>
</dbReference>
<evidence type="ECO:0000313" key="6">
    <source>
        <dbReference type="RefSeq" id="XP_072798375.1"/>
    </source>
</evidence>
<evidence type="ECO:0000259" key="4">
    <source>
        <dbReference type="PROSITE" id="PS50186"/>
    </source>
</evidence>
<gene>
    <name evidence="6" type="primary">RGS11</name>
</gene>
<feature type="domain" description="RGS" evidence="3">
    <location>
        <begin position="375"/>
        <end position="490"/>
    </location>
</feature>
<dbReference type="Proteomes" id="UP001652581">
    <property type="component" value="Chromosome 18"/>
</dbReference>
<dbReference type="RefSeq" id="XP_072798375.1">
    <property type="nucleotide sequence ID" value="XM_072942274.1"/>
</dbReference>
<feature type="region of interest" description="Disordered" evidence="2">
    <location>
        <begin position="579"/>
        <end position="604"/>
    </location>
</feature>
<feature type="region of interest" description="Disordered" evidence="2">
    <location>
        <begin position="517"/>
        <end position="547"/>
    </location>
</feature>
<protein>
    <submittedName>
        <fullName evidence="6">Regulator of G-protein signaling 11 isoform X1</fullName>
    </submittedName>
</protein>
<feature type="region of interest" description="Disordered" evidence="2">
    <location>
        <begin position="144"/>
        <end position="173"/>
    </location>
</feature>
<dbReference type="InterPro" id="IPR016137">
    <property type="entry name" value="RGS"/>
</dbReference>
<proteinExistence type="predicted"/>
<dbReference type="Gene3D" id="1.10.1240.60">
    <property type="match status" value="2"/>
</dbReference>